<reference evidence="3 4" key="1">
    <citation type="journal article" date="2014" name="ISME J.">
        <title>Ecophysiology of Thioploca ingrica as revealed by the complete genome sequence supplemented with proteomic evidence.</title>
        <authorList>
            <person name="Kojima H."/>
            <person name="Ogura Y."/>
            <person name="Yamamoto N."/>
            <person name="Togashi T."/>
            <person name="Mori H."/>
            <person name="Watanabe T."/>
            <person name="Nemoto F."/>
            <person name="Kurokawa K."/>
            <person name="Hayashi T."/>
            <person name="Fukui M."/>
        </authorList>
    </citation>
    <scope>NUCLEOTIDE SEQUENCE [LARGE SCALE GENOMIC DNA]</scope>
</reference>
<dbReference type="KEGG" id="tig:THII_3194"/>
<dbReference type="STRING" id="40754.THII_3194"/>
<dbReference type="GO" id="GO:0016758">
    <property type="term" value="F:hexosyltransferase activity"/>
    <property type="evidence" value="ECO:0007669"/>
    <property type="project" value="TreeGrafter"/>
</dbReference>
<proteinExistence type="predicted"/>
<dbReference type="Proteomes" id="UP000031623">
    <property type="component" value="Chromosome"/>
</dbReference>
<dbReference type="PANTHER" id="PTHR34136:SF1">
    <property type="entry name" value="UDP-N-ACETYL-D-MANNOSAMINURONIC ACID TRANSFERASE"/>
    <property type="match status" value="1"/>
</dbReference>
<accession>A0A090BVV0</accession>
<evidence type="ECO:0000313" key="3">
    <source>
        <dbReference type="EMBL" id="BAP57491.1"/>
    </source>
</evidence>
<dbReference type="CDD" id="cd06533">
    <property type="entry name" value="Glyco_transf_WecG_TagA"/>
    <property type="match status" value="1"/>
</dbReference>
<evidence type="ECO:0000313" key="4">
    <source>
        <dbReference type="Proteomes" id="UP000031623"/>
    </source>
</evidence>
<dbReference type="Pfam" id="PF03808">
    <property type="entry name" value="Glyco_tran_WecG"/>
    <property type="match status" value="1"/>
</dbReference>
<evidence type="ECO:0000256" key="1">
    <source>
        <dbReference type="ARBA" id="ARBA00022676"/>
    </source>
</evidence>
<sequence length="270" mass="31513">MYYKVNLFDLDFISARNHEAFLEQLMDYQNHPDYHQKLPFVVTPNADQIIKLDKPQNRTLKEQLSQALFILPDGESIILFSLLVRKPLQARLTGSDLFPLLWQRAKQKQEKILVIVSEERVGIKLKQNYENIVYYTPPFFQLDSVEFDKICTDNLDIIKKFKPKYVIIGVGFPKQELLGLALHAKLQAEQVDSPLFLLLGASAEFYVGIKKRAPRFLQKIGLEWLHRVWLEPRRMWKRYLLGGVFLFILYIKEFRKAAAKTKSAAKSNLA</sequence>
<dbReference type="OrthoDB" id="9808602at2"/>
<dbReference type="HOGENOM" id="CLU_063203_0_1_6"/>
<organism evidence="3 4">
    <name type="scientific">Thioploca ingrica</name>
    <dbReference type="NCBI Taxonomy" id="40754"/>
    <lineage>
        <taxon>Bacteria</taxon>
        <taxon>Pseudomonadati</taxon>
        <taxon>Pseudomonadota</taxon>
        <taxon>Gammaproteobacteria</taxon>
        <taxon>Thiotrichales</taxon>
        <taxon>Thiotrichaceae</taxon>
        <taxon>Thioploca</taxon>
    </lineage>
</organism>
<dbReference type="EMBL" id="AP014633">
    <property type="protein sequence ID" value="BAP57491.1"/>
    <property type="molecule type" value="Genomic_DNA"/>
</dbReference>
<keyword evidence="2" id="KW-0808">Transferase</keyword>
<gene>
    <name evidence="3" type="ORF">THII_3194</name>
</gene>
<dbReference type="InterPro" id="IPR004629">
    <property type="entry name" value="WecG_TagA_CpsF"/>
</dbReference>
<evidence type="ECO:0000256" key="2">
    <source>
        <dbReference type="ARBA" id="ARBA00022679"/>
    </source>
</evidence>
<keyword evidence="1" id="KW-0328">Glycosyltransferase</keyword>
<name>A0A090BVV0_9GAMM</name>
<dbReference type="PANTHER" id="PTHR34136">
    <property type="match status" value="1"/>
</dbReference>
<protein>
    <submittedName>
        <fullName evidence="3">Teichoic acid biosynthesis protein</fullName>
    </submittedName>
</protein>
<dbReference type="AlphaFoldDB" id="A0A090BVV0"/>
<keyword evidence="4" id="KW-1185">Reference proteome</keyword>
<dbReference type="NCBIfam" id="TIGR00696">
    <property type="entry name" value="wecG_tagA_cpsF"/>
    <property type="match status" value="1"/>
</dbReference>